<evidence type="ECO:0000256" key="1">
    <source>
        <dbReference type="ARBA" id="ARBA00004417"/>
    </source>
</evidence>
<dbReference type="Pfam" id="PF00005">
    <property type="entry name" value="ABC_tran"/>
    <property type="match status" value="1"/>
</dbReference>
<evidence type="ECO:0000313" key="8">
    <source>
        <dbReference type="EMBL" id="MCP1335740.1"/>
    </source>
</evidence>
<dbReference type="InterPro" id="IPR017871">
    <property type="entry name" value="ABC_transporter-like_CS"/>
</dbReference>
<keyword evidence="3" id="KW-0813">Transport</keyword>
<dbReference type="Pfam" id="PF08352">
    <property type="entry name" value="oligo_HPY"/>
    <property type="match status" value="1"/>
</dbReference>
<sequence length="373" mass="40410">MSVHPGAPVPDDTLLQVRGLTKHFGGRALLPGRTKAVVRAVDGITLHIRRGETFGVVGETGSGKSTLGRVILRLLDPTEGQILFDGQDITGLPRAQMRALRRDMQMVFQDPYGSLDPRMKVGQIIAEPMRVHGLARGNVAARTAEIMRQVGLAPHMADRYPHEFSGGQRQRIGIARAMALDPKLLVLDEPVSALDVSIQAQILNLLRDIQRQTGVAYLFIAHDLAVVRHISDRIAVMYLGRVVEMATRDKLYANPRHPYTAALLSAVPIPNLEKERARRRIPLHGEIGSATAMPSGCRFHPRCFKARLVAQRGGVETAAAKDGTVLPAPCVRTDPALAQDSEGQMVACHFPLEGSEAAEATPTATARTSGEPA</sequence>
<evidence type="ECO:0000256" key="2">
    <source>
        <dbReference type="ARBA" id="ARBA00005417"/>
    </source>
</evidence>
<dbReference type="InterPro" id="IPR027417">
    <property type="entry name" value="P-loop_NTPase"/>
</dbReference>
<dbReference type="InterPro" id="IPR013563">
    <property type="entry name" value="Oligopep_ABC_C"/>
</dbReference>
<accession>A0A9J6P866</accession>
<keyword evidence="9" id="KW-1185">Reference proteome</keyword>
<feature type="compositionally biased region" description="Low complexity" evidence="6">
    <location>
        <begin position="357"/>
        <end position="373"/>
    </location>
</feature>
<dbReference type="AlphaFoldDB" id="A0A9J6P866"/>
<feature type="region of interest" description="Disordered" evidence="6">
    <location>
        <begin position="354"/>
        <end position="373"/>
    </location>
</feature>
<evidence type="ECO:0000256" key="5">
    <source>
        <dbReference type="ARBA" id="ARBA00022840"/>
    </source>
</evidence>
<dbReference type="GO" id="GO:0015833">
    <property type="term" value="P:peptide transport"/>
    <property type="evidence" value="ECO:0007669"/>
    <property type="project" value="InterPro"/>
</dbReference>
<dbReference type="NCBIfam" id="TIGR01727">
    <property type="entry name" value="oligo_HPY"/>
    <property type="match status" value="1"/>
</dbReference>
<evidence type="ECO:0000313" key="9">
    <source>
        <dbReference type="Proteomes" id="UP001055804"/>
    </source>
</evidence>
<dbReference type="Gene3D" id="3.40.50.300">
    <property type="entry name" value="P-loop containing nucleotide triphosphate hydrolases"/>
    <property type="match status" value="1"/>
</dbReference>
<evidence type="ECO:0000259" key="7">
    <source>
        <dbReference type="PROSITE" id="PS50893"/>
    </source>
</evidence>
<dbReference type="PROSITE" id="PS00211">
    <property type="entry name" value="ABC_TRANSPORTER_1"/>
    <property type="match status" value="1"/>
</dbReference>
<dbReference type="InterPro" id="IPR050319">
    <property type="entry name" value="ABC_transp_ATP-bind"/>
</dbReference>
<dbReference type="FunFam" id="3.40.50.300:FF:000016">
    <property type="entry name" value="Oligopeptide ABC transporter ATP-binding component"/>
    <property type="match status" value="1"/>
</dbReference>
<comment type="subcellular location">
    <subcellularLocation>
        <location evidence="1">Cell inner membrane</location>
        <topology evidence="1">Peripheral membrane protein</topology>
    </subcellularLocation>
</comment>
<dbReference type="EMBL" id="JAMZFT010000001">
    <property type="protein sequence ID" value="MCP1335740.1"/>
    <property type="molecule type" value="Genomic_DNA"/>
</dbReference>
<organism evidence="8 9">
    <name type="scientific">Futiania mangrovi</name>
    <dbReference type="NCBI Taxonomy" id="2959716"/>
    <lineage>
        <taxon>Bacteria</taxon>
        <taxon>Pseudomonadati</taxon>
        <taxon>Pseudomonadota</taxon>
        <taxon>Alphaproteobacteria</taxon>
        <taxon>Futianiales</taxon>
        <taxon>Futianiaceae</taxon>
        <taxon>Futiania</taxon>
    </lineage>
</organism>
<dbReference type="GO" id="GO:0005524">
    <property type="term" value="F:ATP binding"/>
    <property type="evidence" value="ECO:0007669"/>
    <property type="project" value="UniProtKB-KW"/>
</dbReference>
<keyword evidence="4" id="KW-0547">Nucleotide-binding</keyword>
<dbReference type="GO" id="GO:0055085">
    <property type="term" value="P:transmembrane transport"/>
    <property type="evidence" value="ECO:0007669"/>
    <property type="project" value="UniProtKB-ARBA"/>
</dbReference>
<protein>
    <submittedName>
        <fullName evidence="8">ATP-binding cassette domain-containing protein</fullName>
    </submittedName>
</protein>
<evidence type="ECO:0000256" key="3">
    <source>
        <dbReference type="ARBA" id="ARBA00022448"/>
    </source>
</evidence>
<comment type="similarity">
    <text evidence="2">Belongs to the ABC transporter superfamily.</text>
</comment>
<dbReference type="InterPro" id="IPR003593">
    <property type="entry name" value="AAA+_ATPase"/>
</dbReference>
<evidence type="ECO:0000256" key="4">
    <source>
        <dbReference type="ARBA" id="ARBA00022741"/>
    </source>
</evidence>
<reference evidence="8" key="1">
    <citation type="submission" date="2022-06" db="EMBL/GenBank/DDBJ databases">
        <title>Isolation and Genomics of Futiania mangrovii gen. nov., sp. nov., a Rare and Metabolically-versatile member in the Class Alphaproteobacteria.</title>
        <authorList>
            <person name="Liu L."/>
            <person name="Huang W.-C."/>
            <person name="Pan J."/>
            <person name="Li J."/>
            <person name="Huang Y."/>
            <person name="Du H."/>
            <person name="Liu Y."/>
            <person name="Li M."/>
        </authorList>
    </citation>
    <scope>NUCLEOTIDE SEQUENCE</scope>
    <source>
        <strain evidence="8">FT118</strain>
    </source>
</reference>
<dbReference type="SMART" id="SM00382">
    <property type="entry name" value="AAA"/>
    <property type="match status" value="1"/>
</dbReference>
<dbReference type="SUPFAM" id="SSF52540">
    <property type="entry name" value="P-loop containing nucleoside triphosphate hydrolases"/>
    <property type="match status" value="1"/>
</dbReference>
<dbReference type="PANTHER" id="PTHR43776">
    <property type="entry name" value="TRANSPORT ATP-BINDING PROTEIN"/>
    <property type="match status" value="1"/>
</dbReference>
<dbReference type="CDD" id="cd03257">
    <property type="entry name" value="ABC_NikE_OppD_transporters"/>
    <property type="match status" value="1"/>
</dbReference>
<comment type="caution">
    <text evidence="8">The sequence shown here is derived from an EMBL/GenBank/DDBJ whole genome shotgun (WGS) entry which is preliminary data.</text>
</comment>
<feature type="domain" description="ABC transporter" evidence="7">
    <location>
        <begin position="15"/>
        <end position="264"/>
    </location>
</feature>
<dbReference type="PANTHER" id="PTHR43776:SF7">
    <property type="entry name" value="D,D-DIPEPTIDE TRANSPORT ATP-BINDING PROTEIN DDPF-RELATED"/>
    <property type="match status" value="1"/>
</dbReference>
<dbReference type="InterPro" id="IPR003439">
    <property type="entry name" value="ABC_transporter-like_ATP-bd"/>
</dbReference>
<dbReference type="PROSITE" id="PS50893">
    <property type="entry name" value="ABC_TRANSPORTER_2"/>
    <property type="match status" value="1"/>
</dbReference>
<dbReference type="GO" id="GO:0005886">
    <property type="term" value="C:plasma membrane"/>
    <property type="evidence" value="ECO:0007669"/>
    <property type="project" value="UniProtKB-SubCell"/>
</dbReference>
<keyword evidence="5 8" id="KW-0067">ATP-binding</keyword>
<gene>
    <name evidence="8" type="ORF">NJQ99_04895</name>
</gene>
<dbReference type="RefSeq" id="WP_269331673.1">
    <property type="nucleotide sequence ID" value="NZ_JAMZFT010000001.1"/>
</dbReference>
<name>A0A9J6P866_9PROT</name>
<dbReference type="GO" id="GO:0016887">
    <property type="term" value="F:ATP hydrolysis activity"/>
    <property type="evidence" value="ECO:0007669"/>
    <property type="project" value="InterPro"/>
</dbReference>
<dbReference type="Proteomes" id="UP001055804">
    <property type="component" value="Unassembled WGS sequence"/>
</dbReference>
<evidence type="ECO:0000256" key="6">
    <source>
        <dbReference type="SAM" id="MobiDB-lite"/>
    </source>
</evidence>
<proteinExistence type="inferred from homology"/>